<feature type="transmembrane region" description="Helical" evidence="2">
    <location>
        <begin position="184"/>
        <end position="204"/>
    </location>
</feature>
<proteinExistence type="predicted"/>
<feature type="transmembrane region" description="Helical" evidence="2">
    <location>
        <begin position="328"/>
        <end position="352"/>
    </location>
</feature>
<keyword evidence="2" id="KW-0472">Membrane</keyword>
<feature type="transmembrane region" description="Helical" evidence="2">
    <location>
        <begin position="216"/>
        <end position="240"/>
    </location>
</feature>
<evidence type="ECO:0000313" key="3">
    <source>
        <dbReference type="EMBL" id="SLM90496.1"/>
    </source>
</evidence>
<feature type="transmembrane region" description="Helical" evidence="2">
    <location>
        <begin position="138"/>
        <end position="163"/>
    </location>
</feature>
<name>A0A1X6WXT1_9MICO</name>
<evidence type="ECO:0000256" key="1">
    <source>
        <dbReference type="SAM" id="MobiDB-lite"/>
    </source>
</evidence>
<dbReference type="EMBL" id="FWFG01000048">
    <property type="protein sequence ID" value="SLM90496.1"/>
    <property type="molecule type" value="Genomic_DNA"/>
</dbReference>
<keyword evidence="2" id="KW-1133">Transmembrane helix</keyword>
<dbReference type="Proteomes" id="UP000195981">
    <property type="component" value="Unassembled WGS sequence"/>
</dbReference>
<organism evidence="3 4">
    <name type="scientific">Brachybacterium nesterenkovii</name>
    <dbReference type="NCBI Taxonomy" id="47847"/>
    <lineage>
        <taxon>Bacteria</taxon>
        <taxon>Bacillati</taxon>
        <taxon>Actinomycetota</taxon>
        <taxon>Actinomycetes</taxon>
        <taxon>Micrococcales</taxon>
        <taxon>Dermabacteraceae</taxon>
        <taxon>Brachybacterium</taxon>
    </lineage>
</organism>
<feature type="region of interest" description="Disordered" evidence="1">
    <location>
        <begin position="1"/>
        <end position="33"/>
    </location>
</feature>
<feature type="transmembrane region" description="Helical" evidence="2">
    <location>
        <begin position="385"/>
        <end position="412"/>
    </location>
</feature>
<protein>
    <submittedName>
        <fullName evidence="3">Uncharacterized protein</fullName>
    </submittedName>
</protein>
<feature type="transmembrane region" description="Helical" evidence="2">
    <location>
        <begin position="418"/>
        <end position="439"/>
    </location>
</feature>
<evidence type="ECO:0000313" key="4">
    <source>
        <dbReference type="Proteomes" id="UP000195981"/>
    </source>
</evidence>
<feature type="transmembrane region" description="Helical" evidence="2">
    <location>
        <begin position="82"/>
        <end position="101"/>
    </location>
</feature>
<sequence>MTGAQHPGHPGDTGPGAPSQPVPGAQGASALGAPAPAVPMRRIAPLTALPPPPRIGPDEPALPDEILLESRRELTRRLLRQVWKPALVIAALWFLLVIGYVQSTSPTMWALSPLYLGSDISLGTLLRTLGLSPWGVTAALPLVPILGTAASIALVPVASARIARLNPRHELTDLAFRRRIARTWARILLAPVAATIGVLGLAVLCQAPLAWSDLSYGVLAGFAGGIGLTWCATIAARALLDVTAVLGERDAGGALAQDRRHLPPSAPLDVPRLLWRSLLETLRALAVTAGAVVLPLAWLVFGFGDAVVVFGRVSDPSLGSRIDTGLSLATWIVGGTLLALAVAAMALVPWIAMRTADGLRSQVTDLRTYPAWNDRALVNPWERRVCTVIATADTAIALAALLLLVLSLAAVGGLDAMAWIWIVLDLVLVIPVLFGILLWRMRARLRDVVYGPASAHMRRRCPAARIAPEAGTRSELAADPVVRQRLRAAAGDAYGLDPVGSGSGPVGSGPDLVGSGHGPGGSAAGVAGRPDPARDLPDGELPDFGATGSSLTPIPRRVRRDDGSIPEDLTDLGRPRRR</sequence>
<keyword evidence="4" id="KW-1185">Reference proteome</keyword>
<reference evidence="3 4" key="1">
    <citation type="submission" date="2017-02" db="EMBL/GenBank/DDBJ databases">
        <authorList>
            <person name="Peterson S.W."/>
        </authorList>
    </citation>
    <scope>NUCLEOTIDE SEQUENCE [LARGE SCALE GENOMIC DNA]</scope>
    <source>
        <strain evidence="3 4">CIP104813</strain>
    </source>
</reference>
<gene>
    <name evidence="3" type="ORF">FM110_05020</name>
</gene>
<keyword evidence="2" id="KW-0812">Transmembrane</keyword>
<accession>A0A1X6WXT1</accession>
<feature type="region of interest" description="Disordered" evidence="1">
    <location>
        <begin position="499"/>
        <end position="578"/>
    </location>
</feature>
<dbReference type="OrthoDB" id="4790802at2"/>
<feature type="transmembrane region" description="Helical" evidence="2">
    <location>
        <begin position="282"/>
        <end position="308"/>
    </location>
</feature>
<dbReference type="AlphaFoldDB" id="A0A1X6WXT1"/>
<evidence type="ECO:0000256" key="2">
    <source>
        <dbReference type="SAM" id="Phobius"/>
    </source>
</evidence>
<dbReference type="RefSeq" id="WP_087103249.1">
    <property type="nucleotide sequence ID" value="NZ_FWFG01000048.1"/>
</dbReference>